<dbReference type="Proteomes" id="UP000053611">
    <property type="component" value="Unassembled WGS sequence"/>
</dbReference>
<dbReference type="SUPFAM" id="SSF50249">
    <property type="entry name" value="Nucleic acid-binding proteins"/>
    <property type="match status" value="1"/>
</dbReference>
<dbReference type="GO" id="GO:0003697">
    <property type="term" value="F:single-stranded DNA binding"/>
    <property type="evidence" value="ECO:0007669"/>
    <property type="project" value="InterPro"/>
</dbReference>
<dbReference type="InterPro" id="IPR000424">
    <property type="entry name" value="Primosome_PriB/ssb"/>
</dbReference>
<dbReference type="AlphaFoldDB" id="A0A0J0XX76"/>
<dbReference type="InterPro" id="IPR011344">
    <property type="entry name" value="ssDNA-bd"/>
</dbReference>
<dbReference type="InterPro" id="IPR012340">
    <property type="entry name" value="NA-bd_OB-fold"/>
</dbReference>
<dbReference type="GeneID" id="28981720"/>
<evidence type="ECO:0000256" key="1">
    <source>
        <dbReference type="ARBA" id="ARBA00023125"/>
    </source>
</evidence>
<evidence type="ECO:0000313" key="4">
    <source>
        <dbReference type="Proteomes" id="UP000053611"/>
    </source>
</evidence>
<accession>A0A0J0XX76</accession>
<protein>
    <submittedName>
        <fullName evidence="3">Nucleic acid-binding protein</fullName>
    </submittedName>
</protein>
<dbReference type="CDD" id="cd04496">
    <property type="entry name" value="SSB_OBF"/>
    <property type="match status" value="1"/>
</dbReference>
<sequence length="147" mass="16219">MLAPLRAVASKPFRNARAYHDLARVTLIGRLGADPILRETSSGKPYYTYSVATTVGPRTTDEAGNRVEPPTSWHTIFAFSEASHKLLPFVTKGSTVYVEAELEMRSGGNASDGTPLPDRPLLRHQKMNVINRVKPADEEGELEDLEQ</sequence>
<name>A0A0J0XX76_9TREE</name>
<dbReference type="PANTHER" id="PTHR10302:SF0">
    <property type="entry name" value="SINGLE-STRANDED DNA-BINDING PROTEIN, MITOCHONDRIAL"/>
    <property type="match status" value="1"/>
</dbReference>
<keyword evidence="1 2" id="KW-0238">DNA-binding</keyword>
<dbReference type="GO" id="GO:0042645">
    <property type="term" value="C:mitochondrial nucleoid"/>
    <property type="evidence" value="ECO:0007669"/>
    <property type="project" value="TreeGrafter"/>
</dbReference>
<dbReference type="Pfam" id="PF00436">
    <property type="entry name" value="SSB"/>
    <property type="match status" value="1"/>
</dbReference>
<keyword evidence="4" id="KW-1185">Reference proteome</keyword>
<dbReference type="PROSITE" id="PS50935">
    <property type="entry name" value="SSB"/>
    <property type="match status" value="1"/>
</dbReference>
<evidence type="ECO:0000256" key="2">
    <source>
        <dbReference type="PROSITE-ProRule" id="PRU00252"/>
    </source>
</evidence>
<dbReference type="NCBIfam" id="TIGR00621">
    <property type="entry name" value="ssb"/>
    <property type="match status" value="1"/>
</dbReference>
<gene>
    <name evidence="3" type="ORF">CC85DRAFT_268835</name>
</gene>
<dbReference type="OrthoDB" id="1078367at2759"/>
<dbReference type="EMBL" id="KQ087180">
    <property type="protein sequence ID" value="KLT45643.1"/>
    <property type="molecule type" value="Genomic_DNA"/>
</dbReference>
<dbReference type="GO" id="GO:0006264">
    <property type="term" value="P:mitochondrial DNA replication"/>
    <property type="evidence" value="ECO:0007669"/>
    <property type="project" value="TreeGrafter"/>
</dbReference>
<dbReference type="RefSeq" id="XP_018282134.1">
    <property type="nucleotide sequence ID" value="XM_018421117.1"/>
</dbReference>
<proteinExistence type="predicted"/>
<dbReference type="STRING" id="879819.A0A0J0XX76"/>
<reference evidence="3 4" key="1">
    <citation type="submission" date="2015-03" db="EMBL/GenBank/DDBJ databases">
        <title>Genomics and transcriptomics of the oil-accumulating basidiomycete yeast T. oleaginosus allow insights into substrate utilization and the diverse evolutionary trajectories of mating systems in fungi.</title>
        <authorList>
            <consortium name="DOE Joint Genome Institute"/>
            <person name="Kourist R."/>
            <person name="Kracht O."/>
            <person name="Bracharz F."/>
            <person name="Lipzen A."/>
            <person name="Nolan M."/>
            <person name="Ohm R."/>
            <person name="Grigoriev I."/>
            <person name="Sun S."/>
            <person name="Heitman J."/>
            <person name="Bruck T."/>
            <person name="Nowrousian M."/>
        </authorList>
    </citation>
    <scope>NUCLEOTIDE SEQUENCE [LARGE SCALE GENOMIC DNA]</scope>
    <source>
        <strain evidence="3 4">IBC0246</strain>
    </source>
</reference>
<organism evidence="3 4">
    <name type="scientific">Cutaneotrichosporon oleaginosum</name>
    <dbReference type="NCBI Taxonomy" id="879819"/>
    <lineage>
        <taxon>Eukaryota</taxon>
        <taxon>Fungi</taxon>
        <taxon>Dikarya</taxon>
        <taxon>Basidiomycota</taxon>
        <taxon>Agaricomycotina</taxon>
        <taxon>Tremellomycetes</taxon>
        <taxon>Trichosporonales</taxon>
        <taxon>Trichosporonaceae</taxon>
        <taxon>Cutaneotrichosporon</taxon>
    </lineage>
</organism>
<evidence type="ECO:0000313" key="3">
    <source>
        <dbReference type="EMBL" id="KLT45643.1"/>
    </source>
</evidence>
<dbReference type="PANTHER" id="PTHR10302">
    <property type="entry name" value="SINGLE-STRANDED DNA-BINDING PROTEIN"/>
    <property type="match status" value="1"/>
</dbReference>
<dbReference type="Gene3D" id="2.40.50.140">
    <property type="entry name" value="Nucleic acid-binding proteins"/>
    <property type="match status" value="1"/>
</dbReference>